<gene>
    <name evidence="4" type="ORF">UFOPK2958_00834</name>
</gene>
<dbReference type="PANTHER" id="PTHR45953:SF1">
    <property type="entry name" value="IDURONATE 2-SULFATASE"/>
    <property type="match status" value="1"/>
</dbReference>
<proteinExistence type="predicted"/>
<name>A0A6J6WR55_9ZZZZ</name>
<accession>A0A6J6WR55</accession>
<dbReference type="InterPro" id="IPR000917">
    <property type="entry name" value="Sulfatase_N"/>
</dbReference>
<sequence>MKNVLFITLDQFRGDALSSVGHLFVKTPVLDALAKRGFQLRRHYSQSAPCSPGRAALYTGTYQMNNRVVANGTPHPSNFDNVAYAARRAGYNPYLFGYTDQGLNPRAAVDEDDVRLSYYDGILPGFSIGCYLPEDQSPWCQWLQELGYDVPMGYAALRGESDRPAEVSLSAFLTNRFLDWLPKQESGWFAHLSYLRPHPPYAAAGEFSKRFHPDDVDLPISAVEESVRHPLHALAMANEASASPSDERDLRRLRTQYFGMVEEVDSQLGRVIDAITARGELDQTLIVVTADHGEQLGDHGLLEKLAFYPQSYNILGIWCDPTLGSGVVDQFTENVDLFPTLCESMDIAIPRQCDGRSLLPLFNGTANEWRSAAHYEWDWRYFFIGSRTPQWSENRLLSRQNLAVSVGEDLAYVQFGDGSYKAFDLIADPTWRTECLDADRVLKGAQELLVWRQEHLRRDETDMLLVPSRAGHWPSMGLARA</sequence>
<dbReference type="GO" id="GO:0008484">
    <property type="term" value="F:sulfuric ester hydrolase activity"/>
    <property type="evidence" value="ECO:0007669"/>
    <property type="project" value="TreeGrafter"/>
</dbReference>
<keyword evidence="1" id="KW-0479">Metal-binding</keyword>
<keyword evidence="2" id="KW-0378">Hydrolase</keyword>
<feature type="domain" description="Sulfatase N-terminal" evidence="3">
    <location>
        <begin position="2"/>
        <end position="346"/>
    </location>
</feature>
<protein>
    <submittedName>
        <fullName evidence="4">Unannotated protein</fullName>
    </submittedName>
</protein>
<dbReference type="GO" id="GO:0046872">
    <property type="term" value="F:metal ion binding"/>
    <property type="evidence" value="ECO:0007669"/>
    <property type="project" value="UniProtKB-KW"/>
</dbReference>
<evidence type="ECO:0000313" key="4">
    <source>
        <dbReference type="EMBL" id="CAB4785995.1"/>
    </source>
</evidence>
<evidence type="ECO:0000256" key="2">
    <source>
        <dbReference type="ARBA" id="ARBA00022801"/>
    </source>
</evidence>
<dbReference type="Pfam" id="PF00884">
    <property type="entry name" value="Sulfatase"/>
    <property type="match status" value="1"/>
</dbReference>
<dbReference type="EMBL" id="CAFAAB010000086">
    <property type="protein sequence ID" value="CAB4785995.1"/>
    <property type="molecule type" value="Genomic_DNA"/>
</dbReference>
<dbReference type="Gene3D" id="3.40.720.10">
    <property type="entry name" value="Alkaline Phosphatase, subunit A"/>
    <property type="match status" value="1"/>
</dbReference>
<evidence type="ECO:0000256" key="1">
    <source>
        <dbReference type="ARBA" id="ARBA00022723"/>
    </source>
</evidence>
<dbReference type="SUPFAM" id="SSF53649">
    <property type="entry name" value="Alkaline phosphatase-like"/>
    <property type="match status" value="1"/>
</dbReference>
<reference evidence="4" key="1">
    <citation type="submission" date="2020-05" db="EMBL/GenBank/DDBJ databases">
        <authorList>
            <person name="Chiriac C."/>
            <person name="Salcher M."/>
            <person name="Ghai R."/>
            <person name="Kavagutti S V."/>
        </authorList>
    </citation>
    <scope>NUCLEOTIDE SEQUENCE</scope>
</reference>
<evidence type="ECO:0000259" key="3">
    <source>
        <dbReference type="Pfam" id="PF00884"/>
    </source>
</evidence>
<dbReference type="GO" id="GO:0005737">
    <property type="term" value="C:cytoplasm"/>
    <property type="evidence" value="ECO:0007669"/>
    <property type="project" value="TreeGrafter"/>
</dbReference>
<dbReference type="PANTHER" id="PTHR45953">
    <property type="entry name" value="IDURONATE 2-SULFATASE"/>
    <property type="match status" value="1"/>
</dbReference>
<dbReference type="InterPro" id="IPR017850">
    <property type="entry name" value="Alkaline_phosphatase_core_sf"/>
</dbReference>
<dbReference type="AlphaFoldDB" id="A0A6J6WR55"/>
<organism evidence="4">
    <name type="scientific">freshwater metagenome</name>
    <dbReference type="NCBI Taxonomy" id="449393"/>
    <lineage>
        <taxon>unclassified sequences</taxon>
        <taxon>metagenomes</taxon>
        <taxon>ecological metagenomes</taxon>
    </lineage>
</organism>